<dbReference type="PANTHER" id="PTHR11733:SF167">
    <property type="entry name" value="FI17812P1-RELATED"/>
    <property type="match status" value="1"/>
</dbReference>
<dbReference type="SUPFAM" id="SSF55486">
    <property type="entry name" value="Metalloproteases ('zincins'), catalytic domain"/>
    <property type="match status" value="1"/>
</dbReference>
<evidence type="ECO:0000313" key="4">
    <source>
        <dbReference type="Proteomes" id="UP001159363"/>
    </source>
</evidence>
<evidence type="ECO:0000313" key="3">
    <source>
        <dbReference type="EMBL" id="KAJ8885745.1"/>
    </source>
</evidence>
<keyword evidence="4" id="KW-1185">Reference proteome</keyword>
<dbReference type="PANTHER" id="PTHR11733">
    <property type="entry name" value="ZINC METALLOPROTEASE FAMILY M13 NEPRILYSIN-RELATED"/>
    <property type="match status" value="1"/>
</dbReference>
<dbReference type="InterPro" id="IPR024079">
    <property type="entry name" value="MetalloPept_cat_dom_sf"/>
</dbReference>
<organism evidence="3 4">
    <name type="scientific">Dryococelus australis</name>
    <dbReference type="NCBI Taxonomy" id="614101"/>
    <lineage>
        <taxon>Eukaryota</taxon>
        <taxon>Metazoa</taxon>
        <taxon>Ecdysozoa</taxon>
        <taxon>Arthropoda</taxon>
        <taxon>Hexapoda</taxon>
        <taxon>Insecta</taxon>
        <taxon>Pterygota</taxon>
        <taxon>Neoptera</taxon>
        <taxon>Polyneoptera</taxon>
        <taxon>Phasmatodea</taxon>
        <taxon>Verophasmatodea</taxon>
        <taxon>Anareolatae</taxon>
        <taxon>Phasmatidae</taxon>
        <taxon>Eurycanthinae</taxon>
        <taxon>Dryococelus</taxon>
    </lineage>
</organism>
<evidence type="ECO:0000256" key="1">
    <source>
        <dbReference type="ARBA" id="ARBA00007357"/>
    </source>
</evidence>
<dbReference type="InterPro" id="IPR000718">
    <property type="entry name" value="Peptidase_M13"/>
</dbReference>
<dbReference type="EMBL" id="JARBHB010000004">
    <property type="protein sequence ID" value="KAJ8885745.1"/>
    <property type="molecule type" value="Genomic_DNA"/>
</dbReference>
<gene>
    <name evidence="3" type="ORF">PR048_011945</name>
</gene>
<comment type="similarity">
    <text evidence="1">Belongs to the peptidase M13 family.</text>
</comment>
<dbReference type="Gene3D" id="3.40.390.10">
    <property type="entry name" value="Collagenase (Catalytic Domain)"/>
    <property type="match status" value="1"/>
</dbReference>
<reference evidence="3 4" key="1">
    <citation type="submission" date="2023-02" db="EMBL/GenBank/DDBJ databases">
        <title>LHISI_Scaffold_Assembly.</title>
        <authorList>
            <person name="Stuart O.P."/>
            <person name="Cleave R."/>
            <person name="Magrath M.J.L."/>
            <person name="Mikheyev A.S."/>
        </authorList>
    </citation>
    <scope>NUCLEOTIDE SEQUENCE [LARGE SCALE GENOMIC DNA]</scope>
    <source>
        <strain evidence="3">Daus_M_001</strain>
        <tissue evidence="3">Leg muscle</tissue>
    </source>
</reference>
<comment type="caution">
    <text evidence="3">The sequence shown here is derived from an EMBL/GenBank/DDBJ whole genome shotgun (WGS) entry which is preliminary data.</text>
</comment>
<evidence type="ECO:0000259" key="2">
    <source>
        <dbReference type="Pfam" id="PF01431"/>
    </source>
</evidence>
<name>A0ABQ9HNI7_9NEOP</name>
<dbReference type="Pfam" id="PF01431">
    <property type="entry name" value="Peptidase_M13"/>
    <property type="match status" value="1"/>
</dbReference>
<feature type="domain" description="Peptidase M13 C-terminal" evidence="2">
    <location>
        <begin position="21"/>
        <end position="77"/>
    </location>
</feature>
<dbReference type="PROSITE" id="PS51885">
    <property type="entry name" value="NEPRILYSIN"/>
    <property type="match status" value="1"/>
</dbReference>
<sequence length="155" mass="17514">MTSQGEPLNLNPTPYTNERQSVWCSASTDETVDLQIEKDAHSPPRFRVIGPLSNFDEFSKAFKCPKGSYMNPKSKCETSPSGGVNDDDYEAGETVALGVLRAGRRFSFMDVECPWQLLLDIYSGEACQCARVRRGKQMRSQNRNKDMETEYRLAE</sequence>
<dbReference type="Proteomes" id="UP001159363">
    <property type="component" value="Chromosome X"/>
</dbReference>
<protein>
    <recommendedName>
        <fullName evidence="2">Peptidase M13 C-terminal domain-containing protein</fullName>
    </recommendedName>
</protein>
<dbReference type="InterPro" id="IPR018497">
    <property type="entry name" value="Peptidase_M13_C"/>
</dbReference>
<accession>A0ABQ9HNI7</accession>
<proteinExistence type="inferred from homology"/>